<name>A0A2P6PN21_ROSCH</name>
<dbReference type="Gramene" id="PRQ23329">
    <property type="protein sequence ID" value="PRQ23329"/>
    <property type="gene ID" value="RchiOBHm_Chr6g0260161"/>
</dbReference>
<sequence length="302" mass="33632">MTSDNVMPRTKTCNELLSLFSKLNRTERAWVLYADMFRLKIKSSVCTFNIMINVLCKEGKLKKAKEFLGFMEILGIKPTVVTYNTIIHGFCLRGRVGGAQMIFGAMKGRGVQPDSYTHGLLISGMCKEKRLDEVSGLFDKMLDIGLLPRAVTYNTLIDGYCNKGTFDVPSKLRVSIFLSRIENMHKLLFWASNFVMDTNKLLSNPKRLTGPVAFFHLVFYFSFLTAALLPSPLSPNPGEHELGTSFLPSQSGDGFGDRNLFGDGVEDGPRLYSCPKRISEPAIEISAHKLVTLGFEFLSSGV</sequence>
<dbReference type="InterPro" id="IPR002885">
    <property type="entry name" value="PPR_rpt"/>
</dbReference>
<dbReference type="InterPro" id="IPR050872">
    <property type="entry name" value="PPR_P_subfamily"/>
</dbReference>
<keyword evidence="5" id="KW-1185">Reference proteome</keyword>
<evidence type="ECO:0000313" key="5">
    <source>
        <dbReference type="Proteomes" id="UP000238479"/>
    </source>
</evidence>
<dbReference type="PANTHER" id="PTHR46128">
    <property type="entry name" value="MITOCHONDRIAL GROUP I INTRON SPLICING FACTOR CCM1"/>
    <property type="match status" value="1"/>
</dbReference>
<dbReference type="NCBIfam" id="TIGR00756">
    <property type="entry name" value="PPR"/>
    <property type="match status" value="3"/>
</dbReference>
<organism evidence="4 5">
    <name type="scientific">Rosa chinensis</name>
    <name type="common">China rose</name>
    <dbReference type="NCBI Taxonomy" id="74649"/>
    <lineage>
        <taxon>Eukaryota</taxon>
        <taxon>Viridiplantae</taxon>
        <taxon>Streptophyta</taxon>
        <taxon>Embryophyta</taxon>
        <taxon>Tracheophyta</taxon>
        <taxon>Spermatophyta</taxon>
        <taxon>Magnoliopsida</taxon>
        <taxon>eudicotyledons</taxon>
        <taxon>Gunneridae</taxon>
        <taxon>Pentapetalae</taxon>
        <taxon>rosids</taxon>
        <taxon>fabids</taxon>
        <taxon>Rosales</taxon>
        <taxon>Rosaceae</taxon>
        <taxon>Rosoideae</taxon>
        <taxon>Rosoideae incertae sedis</taxon>
        <taxon>Rosa</taxon>
    </lineage>
</organism>
<dbReference type="Pfam" id="PF12854">
    <property type="entry name" value="PPR_1"/>
    <property type="match status" value="1"/>
</dbReference>
<gene>
    <name evidence="4" type="ORF">RchiOBHm_Chr6g0260161</name>
</gene>
<keyword evidence="2" id="KW-0677">Repeat</keyword>
<dbReference type="InterPro" id="IPR011990">
    <property type="entry name" value="TPR-like_helical_dom_sf"/>
</dbReference>
<dbReference type="Proteomes" id="UP000238479">
    <property type="component" value="Chromosome 6"/>
</dbReference>
<evidence type="ECO:0000256" key="2">
    <source>
        <dbReference type="ARBA" id="ARBA00022737"/>
    </source>
</evidence>
<dbReference type="EMBL" id="PDCK01000044">
    <property type="protein sequence ID" value="PRQ23329.1"/>
    <property type="molecule type" value="Genomic_DNA"/>
</dbReference>
<evidence type="ECO:0000256" key="3">
    <source>
        <dbReference type="PROSITE-ProRule" id="PRU00708"/>
    </source>
</evidence>
<proteinExistence type="inferred from homology"/>
<feature type="repeat" description="PPR" evidence="3">
    <location>
        <begin position="44"/>
        <end position="78"/>
    </location>
</feature>
<dbReference type="PROSITE" id="PS51375">
    <property type="entry name" value="PPR"/>
    <property type="match status" value="3"/>
</dbReference>
<comment type="caution">
    <text evidence="4">The sequence shown here is derived from an EMBL/GenBank/DDBJ whole genome shotgun (WGS) entry which is preliminary data.</text>
</comment>
<comment type="similarity">
    <text evidence="1">Belongs to the PPR family. P subfamily.</text>
</comment>
<protein>
    <submittedName>
        <fullName evidence="4">Putative pentatricopeptide</fullName>
    </submittedName>
</protein>
<feature type="repeat" description="PPR" evidence="3">
    <location>
        <begin position="114"/>
        <end position="148"/>
    </location>
</feature>
<dbReference type="PANTHER" id="PTHR46128:SF206">
    <property type="entry name" value="PENTACOTRIPEPTIDE-REPEAT REGION OF PRORP DOMAIN-CONTAINING PROTEIN"/>
    <property type="match status" value="1"/>
</dbReference>
<dbReference type="Gene3D" id="1.25.40.10">
    <property type="entry name" value="Tetratricopeptide repeat domain"/>
    <property type="match status" value="2"/>
</dbReference>
<dbReference type="Pfam" id="PF13041">
    <property type="entry name" value="PPR_2"/>
    <property type="match status" value="2"/>
</dbReference>
<reference evidence="4 5" key="1">
    <citation type="journal article" date="2018" name="Nat. Genet.">
        <title>The Rosa genome provides new insights in the design of modern roses.</title>
        <authorList>
            <person name="Bendahmane M."/>
        </authorList>
    </citation>
    <scope>NUCLEOTIDE SEQUENCE [LARGE SCALE GENOMIC DNA]</scope>
    <source>
        <strain evidence="5">cv. Old Blush</strain>
    </source>
</reference>
<feature type="repeat" description="PPR" evidence="3">
    <location>
        <begin position="79"/>
        <end position="113"/>
    </location>
</feature>
<accession>A0A2P6PN21</accession>
<evidence type="ECO:0000256" key="1">
    <source>
        <dbReference type="ARBA" id="ARBA00007626"/>
    </source>
</evidence>
<evidence type="ECO:0000313" key="4">
    <source>
        <dbReference type="EMBL" id="PRQ23329.1"/>
    </source>
</evidence>
<dbReference type="AlphaFoldDB" id="A0A2P6PN21"/>